<keyword evidence="2" id="KW-1185">Reference proteome</keyword>
<reference evidence="2" key="1">
    <citation type="journal article" date="2023" name="Front. Plant Sci.">
        <title>Chromosomal-level genome assembly of Melastoma candidum provides insights into trichome evolution.</title>
        <authorList>
            <person name="Zhong Y."/>
            <person name="Wu W."/>
            <person name="Sun C."/>
            <person name="Zou P."/>
            <person name="Liu Y."/>
            <person name="Dai S."/>
            <person name="Zhou R."/>
        </authorList>
    </citation>
    <scope>NUCLEOTIDE SEQUENCE [LARGE SCALE GENOMIC DNA]</scope>
</reference>
<gene>
    <name evidence="1" type="ORF">MLD38_027101</name>
</gene>
<evidence type="ECO:0000313" key="1">
    <source>
        <dbReference type="EMBL" id="KAI4342474.1"/>
    </source>
</evidence>
<organism evidence="1 2">
    <name type="scientific">Melastoma candidum</name>
    <dbReference type="NCBI Taxonomy" id="119954"/>
    <lineage>
        <taxon>Eukaryota</taxon>
        <taxon>Viridiplantae</taxon>
        <taxon>Streptophyta</taxon>
        <taxon>Embryophyta</taxon>
        <taxon>Tracheophyta</taxon>
        <taxon>Spermatophyta</taxon>
        <taxon>Magnoliopsida</taxon>
        <taxon>eudicotyledons</taxon>
        <taxon>Gunneridae</taxon>
        <taxon>Pentapetalae</taxon>
        <taxon>rosids</taxon>
        <taxon>malvids</taxon>
        <taxon>Myrtales</taxon>
        <taxon>Melastomataceae</taxon>
        <taxon>Melastomatoideae</taxon>
        <taxon>Melastomateae</taxon>
        <taxon>Melastoma</taxon>
    </lineage>
</organism>
<name>A0ACB9P408_9MYRT</name>
<accession>A0ACB9P408</accession>
<comment type="caution">
    <text evidence="1">The sequence shown here is derived from an EMBL/GenBank/DDBJ whole genome shotgun (WGS) entry which is preliminary data.</text>
</comment>
<dbReference type="EMBL" id="CM042886">
    <property type="protein sequence ID" value="KAI4342474.1"/>
    <property type="molecule type" value="Genomic_DNA"/>
</dbReference>
<dbReference type="Proteomes" id="UP001057402">
    <property type="component" value="Chromosome 7"/>
</dbReference>
<protein>
    <submittedName>
        <fullName evidence="1">Uncharacterized protein</fullName>
    </submittedName>
</protein>
<sequence length="132" mass="14823">MDARNHDTKHDLPDMTRRPSQEVRLAAAAISFDLRLRSSDMPTHMQEHALRSARSFVDSSPGRRPNNTLLARSLKKEFDSLYGPAWHCVVGTSFGSFITHSPGGFVYFSADSLSVLLFKTEVRLVIESESQK</sequence>
<proteinExistence type="predicted"/>
<evidence type="ECO:0000313" key="2">
    <source>
        <dbReference type="Proteomes" id="UP001057402"/>
    </source>
</evidence>